<evidence type="ECO:0000313" key="3">
    <source>
        <dbReference type="Proteomes" id="UP001164653"/>
    </source>
</evidence>
<evidence type="ECO:0000259" key="1">
    <source>
        <dbReference type="PROSITE" id="PS50853"/>
    </source>
</evidence>
<name>A0A9E8SJ85_9BACT</name>
<proteinExistence type="predicted"/>
<dbReference type="Gene3D" id="2.60.40.10">
    <property type="entry name" value="Immunoglobulins"/>
    <property type="match status" value="2"/>
</dbReference>
<sequence length="373" mass="41258">MNVPFDKRTYLFTKNVTEASGVANLGGLHNVSPLGNYGTIMHEFGHNFGSPHTHSCFWPGGPIDYCTSPEGGCYDKSLNQLDNGSLMSYCGDEHTFHPLCQTVMRTHAESTLKKAETAAPAIDALKDMTTNKGDFYSWAAVPTALSYEINYADNSGFQGAASLNLPVNLLSTKILVANKDYYIRIRAVNAFGNSAWSEVRVIKVIPKELGPPDILTQSQGGKVIPPRAGLDLTFSTAERATDYEIEVAHAFDVGFTNLTASFIVQQTNLYYVPPYGASFRWRVRAMQGEKRGAWSEVASFSANPAKNDRLFMPIPNNLQNVPLSFPFSFHPIGRYSDVTVTVANNLEMANPVFKKTYHYYELFTGFIKNLPSK</sequence>
<dbReference type="KEGG" id="dpf:ON006_23110"/>
<dbReference type="Proteomes" id="UP001164653">
    <property type="component" value="Chromosome"/>
</dbReference>
<reference evidence="2" key="1">
    <citation type="submission" date="2022-11" db="EMBL/GenBank/DDBJ databases">
        <title>Dyadobacter pollutisoli sp. nov., isolated from plastic dumped soil.</title>
        <authorList>
            <person name="Kim J.M."/>
            <person name="Kim K.R."/>
            <person name="Lee J.K."/>
            <person name="Hao L."/>
            <person name="Jeon C.O."/>
        </authorList>
    </citation>
    <scope>NUCLEOTIDE SEQUENCE</scope>
    <source>
        <strain evidence="2">U1</strain>
    </source>
</reference>
<accession>A0A9E8SJ85</accession>
<gene>
    <name evidence="2" type="ORF">ON006_23110</name>
</gene>
<dbReference type="SUPFAM" id="SSF49265">
    <property type="entry name" value="Fibronectin type III"/>
    <property type="match status" value="1"/>
</dbReference>
<organism evidence="2 3">
    <name type="scientific">Dyadobacter pollutisoli</name>
    <dbReference type="NCBI Taxonomy" id="2910158"/>
    <lineage>
        <taxon>Bacteria</taxon>
        <taxon>Pseudomonadati</taxon>
        <taxon>Bacteroidota</taxon>
        <taxon>Cytophagia</taxon>
        <taxon>Cytophagales</taxon>
        <taxon>Spirosomataceae</taxon>
        <taxon>Dyadobacter</taxon>
    </lineage>
</organism>
<dbReference type="InterPro" id="IPR003961">
    <property type="entry name" value="FN3_dom"/>
</dbReference>
<dbReference type="EMBL" id="CP112998">
    <property type="protein sequence ID" value="WAC10623.1"/>
    <property type="molecule type" value="Genomic_DNA"/>
</dbReference>
<dbReference type="InterPro" id="IPR036116">
    <property type="entry name" value="FN3_sf"/>
</dbReference>
<dbReference type="InterPro" id="IPR013783">
    <property type="entry name" value="Ig-like_fold"/>
</dbReference>
<keyword evidence="3" id="KW-1185">Reference proteome</keyword>
<dbReference type="CDD" id="cd00063">
    <property type="entry name" value="FN3"/>
    <property type="match status" value="1"/>
</dbReference>
<dbReference type="SUPFAM" id="SSF55486">
    <property type="entry name" value="Metalloproteases ('zincins'), catalytic domain"/>
    <property type="match status" value="1"/>
</dbReference>
<dbReference type="AlphaFoldDB" id="A0A9E8SJ85"/>
<dbReference type="PROSITE" id="PS50853">
    <property type="entry name" value="FN3"/>
    <property type="match status" value="1"/>
</dbReference>
<feature type="domain" description="Fibronectin type-III" evidence="1">
    <location>
        <begin position="119"/>
        <end position="208"/>
    </location>
</feature>
<evidence type="ECO:0000313" key="2">
    <source>
        <dbReference type="EMBL" id="WAC10623.1"/>
    </source>
</evidence>
<dbReference type="RefSeq" id="WP_244822396.1">
    <property type="nucleotide sequence ID" value="NZ_CP112998.1"/>
</dbReference>
<protein>
    <recommendedName>
        <fullName evidence="1">Fibronectin type-III domain-containing protein</fullName>
    </recommendedName>
</protein>